<comment type="caution">
    <text evidence="2">The sequence shown here is derived from an EMBL/GenBank/DDBJ whole genome shotgun (WGS) entry which is preliminary data.</text>
</comment>
<feature type="domain" description="Pyrrolo-quinoline quinone repeat" evidence="1">
    <location>
        <begin position="37"/>
        <end position="150"/>
    </location>
</feature>
<dbReference type="InterPro" id="IPR015943">
    <property type="entry name" value="WD40/YVTN_repeat-like_dom_sf"/>
</dbReference>
<dbReference type="RefSeq" id="WP_083031672.1">
    <property type="nucleotide sequence ID" value="NZ_AP022618.1"/>
</dbReference>
<sequence length="343" mass="37116">MTAPDVPTPNGVIRYQVAVSDSRTSSQQVGTGILISRPGSTAMFDAVSGTLRWQSDNRWIPAYLDPDEVVASYRDGDDNAGIVVLPSKYGLIGVDGETGAVLWRRQFHDGERLKSMTGSIDALAVAIDTGLGRRLDSLDPATGQVRWSRPSDCAVPPGTPGQFGLACRPAPALVDARTGETVELNTPELPVAGTDAYVYVTGTERDATPTTTVLDPAGKVLDEIPGVTAATVPYDGQLLVYDLVNRWWLRDYRRHQSVPLAFRHHADHASDLKPTWLWDGLLLTVEKQGLLFIHRKYPSEAPTPVPNSSCSSDQPTRVYAIGKTALVYCLHTGEMIAVKPGRG</sequence>
<dbReference type="Gene3D" id="2.130.10.10">
    <property type="entry name" value="YVTN repeat-like/Quinoprotein amine dehydrogenase"/>
    <property type="match status" value="1"/>
</dbReference>
<dbReference type="STRING" id="444597.BST26_13765"/>
<accession>A0A1X0DA66</accession>
<organism evidence="2 3">
    <name type="scientific">Mycolicibacterium insubricum</name>
    <dbReference type="NCBI Taxonomy" id="444597"/>
    <lineage>
        <taxon>Bacteria</taxon>
        <taxon>Bacillati</taxon>
        <taxon>Actinomycetota</taxon>
        <taxon>Actinomycetes</taxon>
        <taxon>Mycobacteriales</taxon>
        <taxon>Mycobacteriaceae</taxon>
        <taxon>Mycolicibacterium</taxon>
    </lineage>
</organism>
<dbReference type="EMBL" id="MVHS01000033">
    <property type="protein sequence ID" value="ORA69052.1"/>
    <property type="molecule type" value="Genomic_DNA"/>
</dbReference>
<dbReference type="Pfam" id="PF13360">
    <property type="entry name" value="PQQ_2"/>
    <property type="match status" value="1"/>
</dbReference>
<reference evidence="2 3" key="1">
    <citation type="submission" date="2016-12" db="EMBL/GenBank/DDBJ databases">
        <title>The new phylogeny of genus Mycobacterium.</title>
        <authorList>
            <person name="Tortoli E."/>
            <person name="Trovato A."/>
            <person name="Cirillo D.M."/>
        </authorList>
    </citation>
    <scope>NUCLEOTIDE SEQUENCE [LARGE SCALE GENOMIC DNA]</scope>
    <source>
        <strain evidence="2 3">DSM 45130</strain>
    </source>
</reference>
<keyword evidence="3" id="KW-1185">Reference proteome</keyword>
<gene>
    <name evidence="2" type="ORF">BST26_13765</name>
</gene>
<protein>
    <recommendedName>
        <fullName evidence="1">Pyrrolo-quinoline quinone repeat domain-containing protein</fullName>
    </recommendedName>
</protein>
<dbReference type="InterPro" id="IPR002372">
    <property type="entry name" value="PQQ_rpt_dom"/>
</dbReference>
<evidence type="ECO:0000313" key="2">
    <source>
        <dbReference type="EMBL" id="ORA69052.1"/>
    </source>
</evidence>
<evidence type="ECO:0000313" key="3">
    <source>
        <dbReference type="Proteomes" id="UP000192801"/>
    </source>
</evidence>
<proteinExistence type="predicted"/>
<dbReference type="AlphaFoldDB" id="A0A1X0DA66"/>
<dbReference type="InterPro" id="IPR011047">
    <property type="entry name" value="Quinoprotein_ADH-like_sf"/>
</dbReference>
<name>A0A1X0DA66_9MYCO</name>
<dbReference type="Proteomes" id="UP000192801">
    <property type="component" value="Unassembled WGS sequence"/>
</dbReference>
<dbReference type="OrthoDB" id="4630018at2"/>
<evidence type="ECO:0000259" key="1">
    <source>
        <dbReference type="Pfam" id="PF13360"/>
    </source>
</evidence>
<dbReference type="SUPFAM" id="SSF50998">
    <property type="entry name" value="Quinoprotein alcohol dehydrogenase-like"/>
    <property type="match status" value="1"/>
</dbReference>